<proteinExistence type="predicted"/>
<dbReference type="Proteomes" id="UP000317650">
    <property type="component" value="Chromosome 3"/>
</dbReference>
<evidence type="ECO:0000313" key="2">
    <source>
        <dbReference type="Proteomes" id="UP000317650"/>
    </source>
</evidence>
<reference evidence="1 2" key="1">
    <citation type="journal article" date="2019" name="Nat. Plants">
        <title>Genome sequencing of Musa balbisiana reveals subgenome evolution and function divergence in polyploid bananas.</title>
        <authorList>
            <person name="Yao X."/>
        </authorList>
    </citation>
    <scope>NUCLEOTIDE SEQUENCE [LARGE SCALE GENOMIC DNA]</scope>
    <source>
        <strain evidence="2">cv. DH-PKW</strain>
        <tissue evidence="1">Leaves</tissue>
    </source>
</reference>
<protein>
    <submittedName>
        <fullName evidence="1">Uncharacterized protein</fullName>
    </submittedName>
</protein>
<dbReference type="AlphaFoldDB" id="A0A4S8JA25"/>
<evidence type="ECO:0000313" key="1">
    <source>
        <dbReference type="EMBL" id="THU58500.1"/>
    </source>
</evidence>
<organism evidence="1 2">
    <name type="scientific">Musa balbisiana</name>
    <name type="common">Banana</name>
    <dbReference type="NCBI Taxonomy" id="52838"/>
    <lineage>
        <taxon>Eukaryota</taxon>
        <taxon>Viridiplantae</taxon>
        <taxon>Streptophyta</taxon>
        <taxon>Embryophyta</taxon>
        <taxon>Tracheophyta</taxon>
        <taxon>Spermatophyta</taxon>
        <taxon>Magnoliopsida</taxon>
        <taxon>Liliopsida</taxon>
        <taxon>Zingiberales</taxon>
        <taxon>Musaceae</taxon>
        <taxon>Musa</taxon>
    </lineage>
</organism>
<gene>
    <name evidence="1" type="ORF">C4D60_Mb03t14960</name>
</gene>
<dbReference type="EMBL" id="PYDT01000006">
    <property type="protein sequence ID" value="THU58500.1"/>
    <property type="molecule type" value="Genomic_DNA"/>
</dbReference>
<sequence length="209" mass="21811">MWRRVGRCPRLRAARPLAALPLQVGTPVGATTSVGSSAIRAAPTSGAAPPGGRPCEGVLPAGVATAGATALRVKRPQALLPYGALTRGRSGHRHLNPRRLYSWVQRPQAPLPVGPAPTGIAIARGRSARVEVATVPARRGLAAHRRPYGCRYRRPAYTQMAALPSATTARAARVAAFFTFASMILTSLGEGDGDQASSSLAVIHTTGMR</sequence>
<keyword evidence="2" id="KW-1185">Reference proteome</keyword>
<name>A0A4S8JA25_MUSBA</name>
<accession>A0A4S8JA25</accession>
<comment type="caution">
    <text evidence="1">The sequence shown here is derived from an EMBL/GenBank/DDBJ whole genome shotgun (WGS) entry which is preliminary data.</text>
</comment>